<sequence length="193" mass="21544">MASPRINLLSPEALRAYQRHRRQTVLTRTLIAFNFLAAILLVFLITAMGYLAILTKSEEERLTVIRRSEEFRKAETLEGNLRAFANDLKTVRLLEKPQYDPAVIVRQVVEAQSAGARLHALNLFLEAPVQNGNGQKVFLSGKAVTRGDVLDFQHALEALPFVASVEAPLENIIHPVDPEFSFSVTLKPLSETP</sequence>
<evidence type="ECO:0008006" key="4">
    <source>
        <dbReference type="Google" id="ProtNLM"/>
    </source>
</evidence>
<reference evidence="2 3" key="1">
    <citation type="journal article" date="2016" name="Nat. Commun.">
        <title>Thousands of microbial genomes shed light on interconnected biogeochemical processes in an aquifer system.</title>
        <authorList>
            <person name="Anantharaman K."/>
            <person name="Brown C.T."/>
            <person name="Hug L.A."/>
            <person name="Sharon I."/>
            <person name="Castelle C.J."/>
            <person name="Probst A.J."/>
            <person name="Thomas B.C."/>
            <person name="Singh A."/>
            <person name="Wilkins M.J."/>
            <person name="Karaoz U."/>
            <person name="Brodie E.L."/>
            <person name="Williams K.H."/>
            <person name="Hubbard S.S."/>
            <person name="Banfield J.F."/>
        </authorList>
    </citation>
    <scope>NUCLEOTIDE SEQUENCE [LARGE SCALE GENOMIC DNA]</scope>
    <source>
        <strain evidence="3">RIFCSPHIGHO2_01_FULL_58_15</strain>
    </source>
</reference>
<dbReference type="Proteomes" id="UP000178690">
    <property type="component" value="Unassembled WGS sequence"/>
</dbReference>
<organism evidence="2 3">
    <name type="scientific">Terrybacteria sp. (strain RIFCSPHIGHO2_01_FULL_58_15)</name>
    <dbReference type="NCBI Taxonomy" id="1802363"/>
    <lineage>
        <taxon>Bacteria</taxon>
        <taxon>Candidatus Terryibacteriota</taxon>
    </lineage>
</organism>
<accession>A0A1G2PPU8</accession>
<proteinExistence type="predicted"/>
<keyword evidence="1" id="KW-0812">Transmembrane</keyword>
<evidence type="ECO:0000313" key="3">
    <source>
        <dbReference type="Proteomes" id="UP000178690"/>
    </source>
</evidence>
<dbReference type="EMBL" id="MHST01000006">
    <property type="protein sequence ID" value="OHA49622.1"/>
    <property type="molecule type" value="Genomic_DNA"/>
</dbReference>
<feature type="transmembrane region" description="Helical" evidence="1">
    <location>
        <begin position="29"/>
        <end position="53"/>
    </location>
</feature>
<dbReference type="AlphaFoldDB" id="A0A1G2PPU8"/>
<comment type="caution">
    <text evidence="2">The sequence shown here is derived from an EMBL/GenBank/DDBJ whole genome shotgun (WGS) entry which is preliminary data.</text>
</comment>
<dbReference type="STRING" id="1802363.A2682_03230"/>
<gene>
    <name evidence="2" type="ORF">A2682_03230</name>
</gene>
<evidence type="ECO:0000313" key="2">
    <source>
        <dbReference type="EMBL" id="OHA49622.1"/>
    </source>
</evidence>
<protein>
    <recommendedName>
        <fullName evidence="4">PilN domain-containing protein</fullName>
    </recommendedName>
</protein>
<keyword evidence="1" id="KW-1133">Transmembrane helix</keyword>
<evidence type="ECO:0000256" key="1">
    <source>
        <dbReference type="SAM" id="Phobius"/>
    </source>
</evidence>
<keyword evidence="1" id="KW-0472">Membrane</keyword>
<name>A0A1G2PPU8_TERXR</name>